<evidence type="ECO:0000256" key="7">
    <source>
        <dbReference type="SAM" id="MobiDB-lite"/>
    </source>
</evidence>
<feature type="transmembrane region" description="Helical" evidence="8">
    <location>
        <begin position="378"/>
        <end position="398"/>
    </location>
</feature>
<dbReference type="SUPFAM" id="SSF103473">
    <property type="entry name" value="MFS general substrate transporter"/>
    <property type="match status" value="1"/>
</dbReference>
<dbReference type="InterPro" id="IPR036259">
    <property type="entry name" value="MFS_trans_sf"/>
</dbReference>
<protein>
    <submittedName>
        <fullName evidence="10">MFS transporter</fullName>
    </submittedName>
</protein>
<keyword evidence="4 8" id="KW-0812">Transmembrane</keyword>
<keyword evidence="11" id="KW-1185">Reference proteome</keyword>
<dbReference type="CDD" id="cd06173">
    <property type="entry name" value="MFS_MefA_like"/>
    <property type="match status" value="1"/>
</dbReference>
<feature type="transmembrane region" description="Helical" evidence="8">
    <location>
        <begin position="404"/>
        <end position="422"/>
    </location>
</feature>
<gene>
    <name evidence="10" type="ORF">LHJ74_11805</name>
</gene>
<evidence type="ECO:0000313" key="11">
    <source>
        <dbReference type="Proteomes" id="UP001156389"/>
    </source>
</evidence>
<evidence type="ECO:0000256" key="2">
    <source>
        <dbReference type="ARBA" id="ARBA00022448"/>
    </source>
</evidence>
<dbReference type="PANTHER" id="PTHR23513:SF6">
    <property type="entry name" value="MAJOR FACILITATOR SUPERFAMILY ASSOCIATED DOMAIN-CONTAINING PROTEIN"/>
    <property type="match status" value="1"/>
</dbReference>
<name>A0ABT2JS97_9ACTN</name>
<feature type="transmembrane region" description="Helical" evidence="8">
    <location>
        <begin position="336"/>
        <end position="357"/>
    </location>
</feature>
<dbReference type="RefSeq" id="WP_260217914.1">
    <property type="nucleotide sequence ID" value="NZ_JAJAGO010000005.1"/>
</dbReference>
<feature type="transmembrane region" description="Helical" evidence="8">
    <location>
        <begin position="278"/>
        <end position="297"/>
    </location>
</feature>
<evidence type="ECO:0000256" key="3">
    <source>
        <dbReference type="ARBA" id="ARBA00022475"/>
    </source>
</evidence>
<dbReference type="PANTHER" id="PTHR23513">
    <property type="entry name" value="INTEGRAL MEMBRANE EFFLUX PROTEIN-RELATED"/>
    <property type="match status" value="1"/>
</dbReference>
<keyword evidence="3" id="KW-1003">Cell membrane</keyword>
<comment type="subcellular location">
    <subcellularLocation>
        <location evidence="1">Cell membrane</location>
        <topology evidence="1">Multi-pass membrane protein</topology>
    </subcellularLocation>
</comment>
<feature type="transmembrane region" description="Helical" evidence="8">
    <location>
        <begin position="309"/>
        <end position="330"/>
    </location>
</feature>
<evidence type="ECO:0000256" key="1">
    <source>
        <dbReference type="ARBA" id="ARBA00004651"/>
    </source>
</evidence>
<feature type="region of interest" description="Disordered" evidence="7">
    <location>
        <begin position="432"/>
        <end position="453"/>
    </location>
</feature>
<evidence type="ECO:0000256" key="8">
    <source>
        <dbReference type="SAM" id="Phobius"/>
    </source>
</evidence>
<evidence type="ECO:0000256" key="5">
    <source>
        <dbReference type="ARBA" id="ARBA00022989"/>
    </source>
</evidence>
<keyword evidence="5 8" id="KW-1133">Transmembrane helix</keyword>
<keyword evidence="6 8" id="KW-0472">Membrane</keyword>
<feature type="domain" description="Major facilitator superfamily (MFS) profile" evidence="9">
    <location>
        <begin position="246"/>
        <end position="453"/>
    </location>
</feature>
<keyword evidence="2" id="KW-0813">Transport</keyword>
<feature type="transmembrane region" description="Helical" evidence="8">
    <location>
        <begin position="126"/>
        <end position="146"/>
    </location>
</feature>
<dbReference type="Pfam" id="PF05977">
    <property type="entry name" value="MFS_3"/>
    <property type="match status" value="1"/>
</dbReference>
<sequence>MSVDPPTPPPAPSAPPVTPAPPAPSPWRDPDFRRLFAAAAVSKLGTQIGYVALPLVAVLVLDAGPGEVGMLATLSTVAFLLIGLPAGAWVDRLRRRRLMILADLLRAALLASVPACWALDLLTLTQLYVVVLLSGCATVFFDVAALSHLPQLVHRDALVAANAGMVGLDAAGSVAGRGAGGSLVQLVSAPAAVAADAVSYLVSALSLARIRKPEPAPPPRSAVEGGGPGLWPQIREGLSHVLGSPRLRALALGGALTNLGAQLVNTMLPVLFTRELGLSATALGLFWSAGGVGVLLGSRCARPLARRFGYGRTLGVVGLVVAPAGLLLPLLDTGGWLWAAGAGWLLTTAKVGVDNVLAVSLRQRMTPDGLLGRMNATFRFLLTGALAVGSGLAGLLGAYVSVRAALWAGGICLALVWLPVLLSPLRSLRDLPDGPQQLDGPRHPDGPPTRVRA</sequence>
<dbReference type="Gene3D" id="1.20.1250.20">
    <property type="entry name" value="MFS general substrate transporter like domains"/>
    <property type="match status" value="1"/>
</dbReference>
<feature type="region of interest" description="Disordered" evidence="7">
    <location>
        <begin position="1"/>
        <end position="24"/>
    </location>
</feature>
<dbReference type="PROSITE" id="PS50850">
    <property type="entry name" value="MFS"/>
    <property type="match status" value="1"/>
</dbReference>
<comment type="caution">
    <text evidence="10">The sequence shown here is derived from an EMBL/GenBank/DDBJ whole genome shotgun (WGS) entry which is preliminary data.</text>
</comment>
<reference evidence="10 11" key="1">
    <citation type="submission" date="2021-10" db="EMBL/GenBank/DDBJ databases">
        <title>Streptomyces gossypii sp. nov., isolated from soil collected from cotton field.</title>
        <authorList>
            <person name="Ge X."/>
            <person name="Chen X."/>
            <person name="Liu W."/>
        </authorList>
    </citation>
    <scope>NUCLEOTIDE SEQUENCE [LARGE SCALE GENOMIC DNA]</scope>
    <source>
        <strain evidence="10 11">N2-109</strain>
    </source>
</reference>
<evidence type="ECO:0000256" key="6">
    <source>
        <dbReference type="ARBA" id="ARBA00023136"/>
    </source>
</evidence>
<dbReference type="Proteomes" id="UP001156389">
    <property type="component" value="Unassembled WGS sequence"/>
</dbReference>
<dbReference type="InterPro" id="IPR020846">
    <property type="entry name" value="MFS_dom"/>
</dbReference>
<accession>A0ABT2JS97</accession>
<evidence type="ECO:0000259" key="9">
    <source>
        <dbReference type="PROSITE" id="PS50850"/>
    </source>
</evidence>
<proteinExistence type="predicted"/>
<evidence type="ECO:0000313" key="10">
    <source>
        <dbReference type="EMBL" id="MCT2590583.1"/>
    </source>
</evidence>
<feature type="transmembrane region" description="Helical" evidence="8">
    <location>
        <begin position="68"/>
        <end position="88"/>
    </location>
</feature>
<evidence type="ECO:0000256" key="4">
    <source>
        <dbReference type="ARBA" id="ARBA00022692"/>
    </source>
</evidence>
<dbReference type="EMBL" id="JAJAGO010000005">
    <property type="protein sequence ID" value="MCT2590583.1"/>
    <property type="molecule type" value="Genomic_DNA"/>
</dbReference>
<dbReference type="InterPro" id="IPR010290">
    <property type="entry name" value="TM_effector"/>
</dbReference>
<organism evidence="10 11">
    <name type="scientific">Streptomyces gossypii</name>
    <dbReference type="NCBI Taxonomy" id="2883101"/>
    <lineage>
        <taxon>Bacteria</taxon>
        <taxon>Bacillati</taxon>
        <taxon>Actinomycetota</taxon>
        <taxon>Actinomycetes</taxon>
        <taxon>Kitasatosporales</taxon>
        <taxon>Streptomycetaceae</taxon>
        <taxon>Streptomyces</taxon>
    </lineage>
</organism>